<gene>
    <name evidence="3" type="ORF">FSB75_08570</name>
</gene>
<keyword evidence="4" id="KW-1185">Reference proteome</keyword>
<name>A0A5B8UHW6_9BACT</name>
<dbReference type="GO" id="GO:0004175">
    <property type="term" value="F:endopeptidase activity"/>
    <property type="evidence" value="ECO:0007669"/>
    <property type="project" value="UniProtKB-ARBA"/>
</dbReference>
<sequence length="219" mass="25322">MRQRPTVGNILLWLSAIAFAFLFPHFGLIPVLFAYSIPVLILLWLVLKRTKENFSSIGFNPKKLTLHSVLVGIAAGILLFAFLNYVFFPALNKFVLLPKANLADFNSIRHHFFNYLFVLSMGWLIGGWYEELVFHGFIFTRFEKILSKRYALTASFIVTNFLFGLYHFQLGTSGMINAFLAGCAYQALALRYKRNLWYAFFCHGFFDTIGLTFIYLGYW</sequence>
<keyword evidence="3" id="KW-0378">Hydrolase</keyword>
<keyword evidence="1" id="KW-0472">Membrane</keyword>
<dbReference type="AlphaFoldDB" id="A0A5B8UHW6"/>
<dbReference type="GO" id="GO:0080120">
    <property type="term" value="P:CAAX-box protein maturation"/>
    <property type="evidence" value="ECO:0007669"/>
    <property type="project" value="UniProtKB-ARBA"/>
</dbReference>
<dbReference type="Proteomes" id="UP000321204">
    <property type="component" value="Chromosome"/>
</dbReference>
<feature type="transmembrane region" description="Helical" evidence="1">
    <location>
        <begin position="68"/>
        <end position="88"/>
    </location>
</feature>
<keyword evidence="3" id="KW-0482">Metalloprotease</keyword>
<keyword evidence="3" id="KW-0645">Protease</keyword>
<proteinExistence type="predicted"/>
<dbReference type="EMBL" id="CP042433">
    <property type="protein sequence ID" value="QEC55946.1"/>
    <property type="molecule type" value="Genomic_DNA"/>
</dbReference>
<organism evidence="3 4">
    <name type="scientific">Flavisolibacter ginsenosidimutans</name>
    <dbReference type="NCBI Taxonomy" id="661481"/>
    <lineage>
        <taxon>Bacteria</taxon>
        <taxon>Pseudomonadati</taxon>
        <taxon>Bacteroidota</taxon>
        <taxon>Chitinophagia</taxon>
        <taxon>Chitinophagales</taxon>
        <taxon>Chitinophagaceae</taxon>
        <taxon>Flavisolibacter</taxon>
    </lineage>
</organism>
<dbReference type="InterPro" id="IPR003675">
    <property type="entry name" value="Rce1/LyrA-like_dom"/>
</dbReference>
<protein>
    <submittedName>
        <fullName evidence="3">CPBP family intramembrane metalloprotease</fullName>
    </submittedName>
</protein>
<dbReference type="GO" id="GO:0008237">
    <property type="term" value="F:metallopeptidase activity"/>
    <property type="evidence" value="ECO:0007669"/>
    <property type="project" value="UniProtKB-KW"/>
</dbReference>
<evidence type="ECO:0000313" key="4">
    <source>
        <dbReference type="Proteomes" id="UP000321204"/>
    </source>
</evidence>
<feature type="transmembrane region" description="Helical" evidence="1">
    <location>
        <begin position="197"/>
        <end position="218"/>
    </location>
</feature>
<feature type="transmembrane region" description="Helical" evidence="1">
    <location>
        <begin position="29"/>
        <end position="47"/>
    </location>
</feature>
<evidence type="ECO:0000256" key="1">
    <source>
        <dbReference type="SAM" id="Phobius"/>
    </source>
</evidence>
<evidence type="ECO:0000259" key="2">
    <source>
        <dbReference type="Pfam" id="PF02517"/>
    </source>
</evidence>
<keyword evidence="1" id="KW-0812">Transmembrane</keyword>
<feature type="transmembrane region" description="Helical" evidence="1">
    <location>
        <begin position="150"/>
        <end position="168"/>
    </location>
</feature>
<dbReference type="RefSeq" id="WP_146785641.1">
    <property type="nucleotide sequence ID" value="NZ_BAABIO010000001.1"/>
</dbReference>
<dbReference type="PANTHER" id="PTHR39430:SF1">
    <property type="entry name" value="PROTEASE"/>
    <property type="match status" value="1"/>
</dbReference>
<dbReference type="KEGG" id="fgg:FSB75_08570"/>
<dbReference type="Pfam" id="PF02517">
    <property type="entry name" value="Rce1-like"/>
    <property type="match status" value="1"/>
</dbReference>
<reference evidence="3 4" key="1">
    <citation type="journal article" date="2015" name="Int. J. Syst. Evol. Microbiol.">
        <title>Flavisolibacter ginsenosidimutans sp. nov., with ginsenoside-converting activity isolated from soil used for cultivating ginseng.</title>
        <authorList>
            <person name="Zhao Y."/>
            <person name="Liu Q."/>
            <person name="Kang M.S."/>
            <person name="Jin F."/>
            <person name="Yu H."/>
            <person name="Im W.T."/>
        </authorList>
    </citation>
    <scope>NUCLEOTIDE SEQUENCE [LARGE SCALE GENOMIC DNA]</scope>
    <source>
        <strain evidence="3 4">Gsoil 636</strain>
    </source>
</reference>
<feature type="domain" description="CAAX prenyl protease 2/Lysostaphin resistance protein A-like" evidence="2">
    <location>
        <begin position="115"/>
        <end position="208"/>
    </location>
</feature>
<evidence type="ECO:0000313" key="3">
    <source>
        <dbReference type="EMBL" id="QEC55946.1"/>
    </source>
</evidence>
<dbReference type="PANTHER" id="PTHR39430">
    <property type="entry name" value="MEMBRANE-ASSOCIATED PROTEASE-RELATED"/>
    <property type="match status" value="1"/>
</dbReference>
<feature type="transmembrane region" description="Helical" evidence="1">
    <location>
        <begin position="7"/>
        <end position="23"/>
    </location>
</feature>
<keyword evidence="1" id="KW-1133">Transmembrane helix</keyword>
<dbReference type="OrthoDB" id="9779573at2"/>
<dbReference type="GO" id="GO:0006508">
    <property type="term" value="P:proteolysis"/>
    <property type="evidence" value="ECO:0007669"/>
    <property type="project" value="UniProtKB-KW"/>
</dbReference>
<feature type="transmembrane region" description="Helical" evidence="1">
    <location>
        <begin position="108"/>
        <end position="129"/>
    </location>
</feature>
<accession>A0A5B8UHW6</accession>